<dbReference type="SUPFAM" id="SSF56112">
    <property type="entry name" value="Protein kinase-like (PK-like)"/>
    <property type="match status" value="1"/>
</dbReference>
<keyword evidence="3" id="KW-1185">Reference proteome</keyword>
<dbReference type="AlphaFoldDB" id="A0A3N2C7V8"/>
<feature type="domain" description="Aminoglycoside phosphotransferase" evidence="1">
    <location>
        <begin position="22"/>
        <end position="290"/>
    </location>
</feature>
<dbReference type="InterPro" id="IPR011009">
    <property type="entry name" value="Kinase-like_dom_sf"/>
</dbReference>
<dbReference type="PANTHER" id="PTHR21310:SF15">
    <property type="entry name" value="AMINOGLYCOSIDE PHOSPHOTRANSFERASE DOMAIN-CONTAINING PROTEIN"/>
    <property type="match status" value="1"/>
</dbReference>
<dbReference type="EMBL" id="RKHL01000001">
    <property type="protein sequence ID" value="ROR83613.1"/>
    <property type="molecule type" value="Genomic_DNA"/>
</dbReference>
<name>A0A3N2C7V8_9MICO</name>
<evidence type="ECO:0000313" key="3">
    <source>
        <dbReference type="Proteomes" id="UP000266915"/>
    </source>
</evidence>
<dbReference type="Gene3D" id="3.90.1200.10">
    <property type="match status" value="1"/>
</dbReference>
<accession>A0A3N2C7V8</accession>
<proteinExistence type="predicted"/>
<dbReference type="Gene3D" id="3.30.200.20">
    <property type="entry name" value="Phosphorylase Kinase, domain 1"/>
    <property type="match status" value="1"/>
</dbReference>
<evidence type="ECO:0000313" key="2">
    <source>
        <dbReference type="EMBL" id="ROR83613.1"/>
    </source>
</evidence>
<keyword evidence="2" id="KW-0808">Transferase</keyword>
<dbReference type="InterPro" id="IPR002575">
    <property type="entry name" value="Aminoglycoside_PTrfase"/>
</dbReference>
<evidence type="ECO:0000259" key="1">
    <source>
        <dbReference type="Pfam" id="PF01636"/>
    </source>
</evidence>
<keyword evidence="2" id="KW-0418">Kinase</keyword>
<dbReference type="PANTHER" id="PTHR21310">
    <property type="entry name" value="AMINOGLYCOSIDE PHOSPHOTRANSFERASE-RELATED-RELATED"/>
    <property type="match status" value="1"/>
</dbReference>
<dbReference type="InterPro" id="IPR051678">
    <property type="entry name" value="AGP_Transferase"/>
</dbReference>
<protein>
    <submittedName>
        <fullName evidence="2">Fructosamine-3-kinase</fullName>
    </submittedName>
</protein>
<reference evidence="2 3" key="1">
    <citation type="submission" date="2018-11" db="EMBL/GenBank/DDBJ databases">
        <title>Sequencing the genomes of 1000 actinobacteria strains.</title>
        <authorList>
            <person name="Klenk H.-P."/>
        </authorList>
    </citation>
    <scope>NUCLEOTIDE SEQUENCE [LARGE SCALE GENOMIC DNA]</scope>
    <source>
        <strain evidence="2 3">DSM 14012</strain>
    </source>
</reference>
<dbReference type="GO" id="GO:0016301">
    <property type="term" value="F:kinase activity"/>
    <property type="evidence" value="ECO:0007669"/>
    <property type="project" value="UniProtKB-KW"/>
</dbReference>
<organism evidence="2 3">
    <name type="scientific">Plantibacter flavus</name>
    <dbReference type="NCBI Taxonomy" id="150123"/>
    <lineage>
        <taxon>Bacteria</taxon>
        <taxon>Bacillati</taxon>
        <taxon>Actinomycetota</taxon>
        <taxon>Actinomycetes</taxon>
        <taxon>Micrococcales</taxon>
        <taxon>Microbacteriaceae</taxon>
        <taxon>Plantibacter</taxon>
    </lineage>
</organism>
<sequence length="348" mass="37594">MIAVAEHWAAERPAMQPGSPTITMLGAGTANEVAAVELDGGERVIVKLSPADATGLTYERSLMATEALALRILGRAEVPQPEIVFEATLDGRDALVMTELTGRPANSTETVPLARDVLGRTLARLHEAGRTPFHVEPDDVDIPAEAAPTDPATGLAEGSRFGYPFRPELQAASAADAYRLIVEAVLTDAQRFEVDLPVAAGEIRHVIEDALPAFDSVTEPTLVHFDLWEGNLLVMPEHGAEAAQLTGVIDHERAHWADPTADLVSLALFTDVPETVVADSELLRAYRETSGRELLPDEDARTRARLWSLYLALVMVVEGVPRGYEGDWFDEHDASVRTWIGDIAASLA</sequence>
<comment type="caution">
    <text evidence="2">The sequence shown here is derived from an EMBL/GenBank/DDBJ whole genome shotgun (WGS) entry which is preliminary data.</text>
</comment>
<gene>
    <name evidence="2" type="ORF">EDD42_3727</name>
</gene>
<dbReference type="Pfam" id="PF01636">
    <property type="entry name" value="APH"/>
    <property type="match status" value="1"/>
</dbReference>
<dbReference type="Proteomes" id="UP000266915">
    <property type="component" value="Unassembled WGS sequence"/>
</dbReference>